<feature type="transmembrane region" description="Helical" evidence="8">
    <location>
        <begin position="175"/>
        <end position="194"/>
    </location>
</feature>
<feature type="transmembrane region" description="Helical" evidence="8">
    <location>
        <begin position="123"/>
        <end position="142"/>
    </location>
</feature>
<evidence type="ECO:0000256" key="4">
    <source>
        <dbReference type="ARBA" id="ARBA00022989"/>
    </source>
</evidence>
<dbReference type="InterPro" id="IPR033118">
    <property type="entry name" value="EXPERA"/>
</dbReference>
<name>A0ABM1C5K7_LIMPO</name>
<feature type="transmembrane region" description="Helical" evidence="8">
    <location>
        <begin position="38"/>
        <end position="60"/>
    </location>
</feature>
<protein>
    <submittedName>
        <fullName evidence="11">Transmembrane 6 superfamily member 1-like isoform X1</fullName>
    </submittedName>
</protein>
<evidence type="ECO:0000256" key="3">
    <source>
        <dbReference type="ARBA" id="ARBA00022737"/>
    </source>
</evidence>
<dbReference type="InterPro" id="IPR047195">
    <property type="entry name" value="TM6SF1-like"/>
</dbReference>
<accession>A0ABM1C5K7</accession>
<keyword evidence="5 7" id="KW-0472">Membrane</keyword>
<evidence type="ECO:0000256" key="1">
    <source>
        <dbReference type="ARBA" id="ARBA00004127"/>
    </source>
</evidence>
<keyword evidence="3" id="KW-0677">Repeat</keyword>
<evidence type="ECO:0000256" key="5">
    <source>
        <dbReference type="ARBA" id="ARBA00023136"/>
    </source>
</evidence>
<evidence type="ECO:0000313" key="11">
    <source>
        <dbReference type="RefSeq" id="XP_013794620.1"/>
    </source>
</evidence>
<dbReference type="Pfam" id="PF26083">
    <property type="entry name" value="TM_Tm6sf2"/>
    <property type="match status" value="1"/>
</dbReference>
<evidence type="ECO:0000256" key="6">
    <source>
        <dbReference type="ARBA" id="ARBA00034760"/>
    </source>
</evidence>
<feature type="transmembrane region" description="Helical" evidence="8">
    <location>
        <begin position="72"/>
        <end position="92"/>
    </location>
</feature>
<comment type="subcellular location">
    <subcellularLocation>
        <location evidence="1">Endomembrane system</location>
        <topology evidence="1">Multi-pass membrane protein</topology>
    </subcellularLocation>
</comment>
<keyword evidence="4 7" id="KW-1133">Transmembrane helix</keyword>
<gene>
    <name evidence="11" type="primary">LOC106478609</name>
</gene>
<evidence type="ECO:0000256" key="2">
    <source>
        <dbReference type="ARBA" id="ARBA00022692"/>
    </source>
</evidence>
<sequence length="380" mass="42359">MSFSNATKVFIASVLAVPLTYVYNMVMLLIQWDTTSPVAWLIGALFILTVLSVSVVRSSGSHGYGVKKQDNYQFYVFAVSSVSGVVALIIALELDGIISGFMGVFLKVVEPNLRSAHGTMMCYWHGTGMYAMNLLIVTAISWNNAFIEVGLFWCGSIANSMVVLLLAALSGKHGLTWGTLLYISFALISAPEFLKIWQQKEIPKTGLPPLPVRKRSLDCLCMLFLTFASFMAVFRGLAVLGADSQTIQDYVTYIEPYLALQDPAPFPKIQMLVYLFYFLPLYIVTAYGLVYEGCYWVPDITVIHAGAAVQAQIIHIGASLHPRTPYVQRVPPNGVSLFLFWGINLLLLVGPIFMAWNFWNNFHFASREVITRRDSTQKKE</sequence>
<feature type="transmembrane region" description="Helical" evidence="8">
    <location>
        <begin position="302"/>
        <end position="318"/>
    </location>
</feature>
<feature type="transmembrane region" description="Helical" evidence="8">
    <location>
        <begin position="215"/>
        <end position="234"/>
    </location>
</feature>
<proteinExistence type="inferred from homology"/>
<organism evidence="10 11">
    <name type="scientific">Limulus polyphemus</name>
    <name type="common">Atlantic horseshoe crab</name>
    <dbReference type="NCBI Taxonomy" id="6850"/>
    <lineage>
        <taxon>Eukaryota</taxon>
        <taxon>Metazoa</taxon>
        <taxon>Ecdysozoa</taxon>
        <taxon>Arthropoda</taxon>
        <taxon>Chelicerata</taxon>
        <taxon>Merostomata</taxon>
        <taxon>Xiphosura</taxon>
        <taxon>Limulidae</taxon>
        <taxon>Limulus</taxon>
    </lineage>
</organism>
<dbReference type="PANTHER" id="PTHR14568">
    <property type="entry name" value="TRANSMEMBRANE SUPERFAMILY 6 MEMBER 1/2"/>
    <property type="match status" value="1"/>
</dbReference>
<evidence type="ECO:0000256" key="7">
    <source>
        <dbReference type="PROSITE-ProRule" id="PRU01087"/>
    </source>
</evidence>
<reference evidence="11" key="1">
    <citation type="submission" date="2025-08" db="UniProtKB">
        <authorList>
            <consortium name="RefSeq"/>
        </authorList>
    </citation>
    <scope>IDENTIFICATION</scope>
    <source>
        <tissue evidence="11">Muscle</tissue>
    </source>
</reference>
<evidence type="ECO:0000259" key="9">
    <source>
        <dbReference type="PROSITE" id="PS51751"/>
    </source>
</evidence>
<feature type="transmembrane region" description="Helical" evidence="8">
    <location>
        <begin position="149"/>
        <end position="169"/>
    </location>
</feature>
<dbReference type="Proteomes" id="UP000694941">
    <property type="component" value="Unplaced"/>
</dbReference>
<evidence type="ECO:0000256" key="8">
    <source>
        <dbReference type="SAM" id="Phobius"/>
    </source>
</evidence>
<keyword evidence="10" id="KW-1185">Reference proteome</keyword>
<feature type="domain" description="EXPERA" evidence="9">
    <location>
        <begin position="217"/>
        <end position="355"/>
    </location>
</feature>
<dbReference type="PROSITE" id="PS51751">
    <property type="entry name" value="EXPERA"/>
    <property type="match status" value="1"/>
</dbReference>
<dbReference type="InterPro" id="IPR059044">
    <property type="entry name" value="TM_Tm6sf1/2"/>
</dbReference>
<feature type="transmembrane region" description="Helical" evidence="8">
    <location>
        <begin position="271"/>
        <end position="290"/>
    </location>
</feature>
<dbReference type="CDD" id="cd21106">
    <property type="entry name" value="TM6SF1-like"/>
    <property type="match status" value="1"/>
</dbReference>
<dbReference type="RefSeq" id="XP_013794620.1">
    <property type="nucleotide sequence ID" value="XM_013939166.2"/>
</dbReference>
<comment type="similarity">
    <text evidence="6">Belongs to the TM6SF family.</text>
</comment>
<feature type="transmembrane region" description="Helical" evidence="8">
    <location>
        <begin position="338"/>
        <end position="359"/>
    </location>
</feature>
<evidence type="ECO:0000313" key="10">
    <source>
        <dbReference type="Proteomes" id="UP000694941"/>
    </source>
</evidence>
<feature type="transmembrane region" description="Helical" evidence="8">
    <location>
        <begin position="9"/>
        <end position="32"/>
    </location>
</feature>
<dbReference type="GeneID" id="106478609"/>
<dbReference type="PANTHER" id="PTHR14568:SF8">
    <property type="entry name" value="EXPERA DOMAIN-CONTAINING PROTEIN"/>
    <property type="match status" value="1"/>
</dbReference>
<keyword evidence="2 7" id="KW-0812">Transmembrane</keyword>